<gene>
    <name evidence="1" type="ORF">A1359_20995</name>
</gene>
<dbReference type="Gene3D" id="3.40.570.10">
    <property type="entry name" value="Extracellular Endonuclease, subunit A"/>
    <property type="match status" value="1"/>
</dbReference>
<dbReference type="InterPro" id="IPR044929">
    <property type="entry name" value="DNA/RNA_non-sp_Endonuclease_sf"/>
</dbReference>
<evidence type="ECO:0000313" key="2">
    <source>
        <dbReference type="Proteomes" id="UP000078476"/>
    </source>
</evidence>
<reference evidence="1 2" key="1">
    <citation type="submission" date="2016-03" db="EMBL/GenBank/DDBJ databases">
        <authorList>
            <person name="Ploux O."/>
        </authorList>
    </citation>
    <scope>NUCLEOTIDE SEQUENCE [LARGE SCALE GENOMIC DNA]</scope>
    <source>
        <strain evidence="1 2">R-45370</strain>
    </source>
</reference>
<dbReference type="EMBL" id="LUUI01000047">
    <property type="protein sequence ID" value="OAI20386.1"/>
    <property type="molecule type" value="Genomic_DNA"/>
</dbReference>
<evidence type="ECO:0000313" key="1">
    <source>
        <dbReference type="EMBL" id="OAI20386.1"/>
    </source>
</evidence>
<sequence>MGQRQKVTAWIVANSQAAKSNRLDDYLVSVDDIERLTGQKIPLVDRAKHDKPAPFMGSSARV</sequence>
<proteinExistence type="predicted"/>
<dbReference type="AlphaFoldDB" id="A0A177NQR7"/>
<protein>
    <submittedName>
        <fullName evidence="1">Uncharacterized protein</fullName>
    </submittedName>
</protein>
<name>A0A177NQR7_9GAMM</name>
<comment type="caution">
    <text evidence="1">The sequence shown here is derived from an EMBL/GenBank/DDBJ whole genome shotgun (WGS) entry which is preliminary data.</text>
</comment>
<accession>A0A177NQR7</accession>
<dbReference type="Proteomes" id="UP000078476">
    <property type="component" value="Unassembled WGS sequence"/>
</dbReference>
<keyword evidence="2" id="KW-1185">Reference proteome</keyword>
<organism evidence="1 2">
    <name type="scientific">Methylomonas lenta</name>
    <dbReference type="NCBI Taxonomy" id="980561"/>
    <lineage>
        <taxon>Bacteria</taxon>
        <taxon>Pseudomonadati</taxon>
        <taxon>Pseudomonadota</taxon>
        <taxon>Gammaproteobacteria</taxon>
        <taxon>Methylococcales</taxon>
        <taxon>Methylococcaceae</taxon>
        <taxon>Methylomonas</taxon>
    </lineage>
</organism>